<dbReference type="CDD" id="cd18808">
    <property type="entry name" value="SF1_C_Upf1"/>
    <property type="match status" value="1"/>
</dbReference>
<protein>
    <submittedName>
        <fullName evidence="3">Putative DNA helicase</fullName>
    </submittedName>
</protein>
<dbReference type="InterPro" id="IPR041677">
    <property type="entry name" value="DNA2/NAM7_AAA_11"/>
</dbReference>
<keyword evidence="3" id="KW-0378">Hydrolase</keyword>
<dbReference type="KEGG" id="mcob:NCTC10184_00174"/>
<dbReference type="Pfam" id="PF13087">
    <property type="entry name" value="AAA_12"/>
    <property type="match status" value="1"/>
</dbReference>
<sequence length="1075" mass="125645">MNKKQEYKNILSNLLDIKQFDSSIFTNIDNTSYFDFLTTFGKKAVEKIVYDPNFEIELVQNWHDDLKNKVKRINDPFVLINLLRNYEHYELSENREKLIKNNFEFAKNKIIDEIESEFQRQNNKWKKFKVKAEDIFQQSSTWPMHIGYIFVKVLIETKSVYAPLIFKEVSLVKKGSKVFLKSEGDFKLNEKLIFILQQSNFDIDLTNEKIEGKKFPDILEFLNVELGSFLNFHVSLEQVIQKINRFKSEDIKNQKLLEFYGGCVLGLFQPAGGYVRNRMLEILNKAELESILISNTFNINVYKNNINKVIFNPKKSIFKISHTNYSQDRAIVSSLIQNTIIWGPPGTGKSQTIVNVLVNAMLFGRSTVVCSEKKAAIDVIIERLGELKLFTLNLINNSRVASKVSFYEQIEKYLKYVRQFDINKEVKLRPLHFLNQSEVDYLDNLAQIKSWENLDRLQNIFDNFAPVWHLITKEMWEKLVTFDREIKLPNEFNFETANEFQNALLSLNHVKWKTFDKKNRYIKKEAKAMFEMFKQFNWNLNDVLPYFDGLSLDDYEKCDLLINNKTPEHNKRLNDIKLIKAMIALQINEKIQNFSYEENALLTEFSVVVQSKKMPVYNFVKKFAAIIKKMFPVIVVNPDIDLTPWNKEEFDYAIIDESSQLFLEKGLPLLYLAKIKILAGDDQQMKPTNWFSIRISDDNTVYSSVPSLLDYAKGTVGHNILLDKNYRSNYAALMTFSSKEFYNESLDVIDNFSNVSKTPIEVYDIDGKWEDNKNTKEAEFAIDLLLKYLPIYEKIILLCFNSKQQDLIQTIVLEKYSQIEEAMNTRQLIIRNIENIQGDEADLVIATVCYDATTGIHGTYVGRPGGRNALNVAISRAKDKIIVIKSIKSNQVTIFNNDNLDLQTFRNWLAFLELSDEDRKTYVERRLESSSSLSHLENDTFYKKVIFELEQMIKSSNLVLKKNKNIGTIRVDLTIGSEQSDQICFLVDTYEYAGNIDAYLKYLDTIEFIRAKKYNVFHLTRQNWVNLKPVIHEAIRRARVEVDKELCEQEKLNLLEQTSKPDVELTSIWEEEIEN</sequence>
<accession>A0A449B9V3</accession>
<dbReference type="InterPro" id="IPR027417">
    <property type="entry name" value="P-loop_NTPase"/>
</dbReference>
<organism evidence="3 4">
    <name type="scientific">Mycoplasmopsis columbinasalis</name>
    <dbReference type="NCBI Taxonomy" id="114880"/>
    <lineage>
        <taxon>Bacteria</taxon>
        <taxon>Bacillati</taxon>
        <taxon>Mycoplasmatota</taxon>
        <taxon>Mycoplasmoidales</taxon>
        <taxon>Metamycoplasmataceae</taxon>
        <taxon>Mycoplasmopsis</taxon>
    </lineage>
</organism>
<name>A0A449B9V3_9BACT</name>
<dbReference type="Gene3D" id="3.40.50.300">
    <property type="entry name" value="P-loop containing nucleotide triphosphate hydrolases"/>
    <property type="match status" value="2"/>
</dbReference>
<dbReference type="SUPFAM" id="SSF52540">
    <property type="entry name" value="P-loop containing nucleoside triphosphate hydrolases"/>
    <property type="match status" value="1"/>
</dbReference>
<evidence type="ECO:0000259" key="2">
    <source>
        <dbReference type="Pfam" id="PF13087"/>
    </source>
</evidence>
<dbReference type="Pfam" id="PF13086">
    <property type="entry name" value="AAA_11"/>
    <property type="match status" value="1"/>
</dbReference>
<evidence type="ECO:0000313" key="3">
    <source>
        <dbReference type="EMBL" id="VEU77960.1"/>
    </source>
</evidence>
<keyword evidence="4" id="KW-1185">Reference proteome</keyword>
<keyword evidence="3" id="KW-0547">Nucleotide-binding</keyword>
<dbReference type="InterPro" id="IPR047187">
    <property type="entry name" value="SF1_C_Upf1"/>
</dbReference>
<keyword evidence="3" id="KW-0067">ATP-binding</keyword>
<keyword evidence="3" id="KW-0347">Helicase</keyword>
<dbReference type="PANTHER" id="PTHR10887">
    <property type="entry name" value="DNA2/NAM7 HELICASE FAMILY"/>
    <property type="match status" value="1"/>
</dbReference>
<dbReference type="GO" id="GO:0004386">
    <property type="term" value="F:helicase activity"/>
    <property type="evidence" value="ECO:0007669"/>
    <property type="project" value="UniProtKB-KW"/>
</dbReference>
<dbReference type="OrthoDB" id="9757917at2"/>
<dbReference type="RefSeq" id="WP_129622814.1">
    <property type="nucleotide sequence ID" value="NZ_LR215043.1"/>
</dbReference>
<proteinExistence type="predicted"/>
<feature type="domain" description="DNA2/NAM7 helicase helicase" evidence="1">
    <location>
        <begin position="323"/>
        <end position="426"/>
    </location>
</feature>
<feature type="domain" description="DNA2/NAM7 helicase-like C-terminal" evidence="2">
    <location>
        <begin position="718"/>
        <end position="884"/>
    </location>
</feature>
<evidence type="ECO:0000259" key="1">
    <source>
        <dbReference type="Pfam" id="PF13086"/>
    </source>
</evidence>
<dbReference type="EMBL" id="LR215043">
    <property type="protein sequence ID" value="VEU77960.1"/>
    <property type="molecule type" value="Genomic_DNA"/>
</dbReference>
<reference evidence="3 4" key="1">
    <citation type="submission" date="2019-01" db="EMBL/GenBank/DDBJ databases">
        <authorList>
            <consortium name="Pathogen Informatics"/>
        </authorList>
    </citation>
    <scope>NUCLEOTIDE SEQUENCE [LARGE SCALE GENOMIC DNA]</scope>
    <source>
        <strain evidence="3 4">NCTC10184</strain>
    </source>
</reference>
<gene>
    <name evidence="3" type="ORF">NCTC10184_00174</name>
</gene>
<evidence type="ECO:0000313" key="4">
    <source>
        <dbReference type="Proteomes" id="UP000290876"/>
    </source>
</evidence>
<dbReference type="Proteomes" id="UP000290876">
    <property type="component" value="Chromosome"/>
</dbReference>
<dbReference type="InterPro" id="IPR041679">
    <property type="entry name" value="DNA2/NAM7-like_C"/>
</dbReference>
<dbReference type="InterPro" id="IPR045055">
    <property type="entry name" value="DNA2/NAM7-like"/>
</dbReference>
<dbReference type="AlphaFoldDB" id="A0A449B9V3"/>